<keyword evidence="2" id="KW-0378">Hydrolase</keyword>
<dbReference type="Pfam" id="PF02230">
    <property type="entry name" value="Abhydrolase_2"/>
    <property type="match status" value="1"/>
</dbReference>
<dbReference type="InterPro" id="IPR003140">
    <property type="entry name" value="PLipase/COase/thioEstase"/>
</dbReference>
<sequence>MNYIIQQGKKDAPVLVLLHGTGGTEESLIDVGKDLNQEATLIGIRGAILENGYPRFFRRLEEGVFDEKDLAERSKELDDFIKELANTHDFSLEQVVLVGYSNGANIGMRLLLDHPEIYQTAILFHPMYPVEVTNHLDLKETQVFVTMGTQDPIVSLADSQRVLSLLRERGARLTEEWTKSHQLTFLEVSRAKEWLGNVRN</sequence>
<accession>A0ABS3HPU7</accession>
<dbReference type="SUPFAM" id="SSF53474">
    <property type="entry name" value="alpha/beta-Hydrolases"/>
    <property type="match status" value="1"/>
</dbReference>
<comment type="caution">
    <text evidence="2">The sequence shown here is derived from an EMBL/GenBank/DDBJ whole genome shotgun (WGS) entry which is preliminary data.</text>
</comment>
<evidence type="ECO:0000313" key="2">
    <source>
        <dbReference type="EMBL" id="MBO0475768.1"/>
    </source>
</evidence>
<dbReference type="Proteomes" id="UP000664857">
    <property type="component" value="Unassembled WGS sequence"/>
</dbReference>
<reference evidence="2 3" key="1">
    <citation type="submission" date="2021-03" db="EMBL/GenBank/DDBJ databases">
        <title>Enterococcal diversity collection.</title>
        <authorList>
            <person name="Gilmore M.S."/>
            <person name="Schwartzman J."/>
            <person name="Van Tyne D."/>
            <person name="Martin M."/>
            <person name="Earl A.M."/>
            <person name="Manson A.L."/>
            <person name="Straub T."/>
            <person name="Salamzade R."/>
            <person name="Saavedra J."/>
            <person name="Lebreton F."/>
            <person name="Prichula J."/>
            <person name="Schaufler K."/>
            <person name="Gaca A."/>
            <person name="Sgardioli B."/>
            <person name="Wagenaar J."/>
            <person name="Strong T."/>
        </authorList>
    </citation>
    <scope>NUCLEOTIDE SEQUENCE [LARGE SCALE GENOMIC DNA]</scope>
    <source>
        <strain evidence="2 3">DIV0080</strain>
    </source>
</reference>
<dbReference type="EMBL" id="JAFLVX010000005">
    <property type="protein sequence ID" value="MBO0475768.1"/>
    <property type="molecule type" value="Genomic_DNA"/>
</dbReference>
<dbReference type="RefSeq" id="WP_206964536.1">
    <property type="nucleotide sequence ID" value="NZ_JAFLVX010000005.1"/>
</dbReference>
<dbReference type="GO" id="GO:0016787">
    <property type="term" value="F:hydrolase activity"/>
    <property type="evidence" value="ECO:0007669"/>
    <property type="project" value="UniProtKB-KW"/>
</dbReference>
<dbReference type="Gene3D" id="3.40.50.1820">
    <property type="entry name" value="alpha/beta hydrolase"/>
    <property type="match status" value="1"/>
</dbReference>
<organism evidence="2 3">
    <name type="scientific">Candidatus Vagococcus giribetii</name>
    <dbReference type="NCBI Taxonomy" id="2230876"/>
    <lineage>
        <taxon>Bacteria</taxon>
        <taxon>Bacillati</taxon>
        <taxon>Bacillota</taxon>
        <taxon>Bacilli</taxon>
        <taxon>Lactobacillales</taxon>
        <taxon>Enterococcaceae</taxon>
        <taxon>Vagococcus</taxon>
    </lineage>
</organism>
<keyword evidence="3" id="KW-1185">Reference proteome</keyword>
<protein>
    <submittedName>
        <fullName evidence="2">Alpha/beta hydrolase</fullName>
    </submittedName>
</protein>
<evidence type="ECO:0000313" key="3">
    <source>
        <dbReference type="Proteomes" id="UP000664857"/>
    </source>
</evidence>
<dbReference type="InterPro" id="IPR029058">
    <property type="entry name" value="AB_hydrolase_fold"/>
</dbReference>
<proteinExistence type="predicted"/>
<gene>
    <name evidence="2" type="ORF">DOK76_01720</name>
</gene>
<evidence type="ECO:0000259" key="1">
    <source>
        <dbReference type="Pfam" id="PF02230"/>
    </source>
</evidence>
<feature type="domain" description="Phospholipase/carboxylesterase/thioesterase" evidence="1">
    <location>
        <begin position="3"/>
        <end position="188"/>
    </location>
</feature>
<name>A0ABS3HPU7_9ENTE</name>